<evidence type="ECO:0000259" key="4">
    <source>
        <dbReference type="PROSITE" id="PS50853"/>
    </source>
</evidence>
<feature type="region of interest" description="Disordered" evidence="1">
    <location>
        <begin position="455"/>
        <end position="477"/>
    </location>
</feature>
<feature type="compositionally biased region" description="Polar residues" evidence="1">
    <location>
        <begin position="612"/>
        <end position="631"/>
    </location>
</feature>
<evidence type="ECO:0000256" key="2">
    <source>
        <dbReference type="SAM" id="Phobius"/>
    </source>
</evidence>
<feature type="signal peptide" evidence="3">
    <location>
        <begin position="1"/>
        <end position="19"/>
    </location>
</feature>
<name>A0A1X7V1L1_AMPQE</name>
<organism evidence="5">
    <name type="scientific">Amphimedon queenslandica</name>
    <name type="common">Sponge</name>
    <dbReference type="NCBI Taxonomy" id="400682"/>
    <lineage>
        <taxon>Eukaryota</taxon>
        <taxon>Metazoa</taxon>
        <taxon>Porifera</taxon>
        <taxon>Demospongiae</taxon>
        <taxon>Heteroscleromorpha</taxon>
        <taxon>Haplosclerida</taxon>
        <taxon>Niphatidae</taxon>
        <taxon>Amphimedon</taxon>
    </lineage>
</organism>
<keyword evidence="2" id="KW-0472">Membrane</keyword>
<evidence type="ECO:0000313" key="5">
    <source>
        <dbReference type="EnsemblMetazoa" id="Aqu2.1.33898_001"/>
    </source>
</evidence>
<dbReference type="CDD" id="cd00063">
    <property type="entry name" value="FN3"/>
    <property type="match status" value="1"/>
</dbReference>
<accession>A0A1X7V1L1</accession>
<feature type="chain" id="PRO_5010859283" description="Fibronectin type-III domain-containing protein" evidence="3">
    <location>
        <begin position="20"/>
        <end position="659"/>
    </location>
</feature>
<keyword evidence="3" id="KW-0732">Signal</keyword>
<feature type="transmembrane region" description="Helical" evidence="2">
    <location>
        <begin position="484"/>
        <end position="510"/>
    </location>
</feature>
<dbReference type="Gene3D" id="2.60.40.10">
    <property type="entry name" value="Immunoglobulins"/>
    <property type="match status" value="1"/>
</dbReference>
<proteinExistence type="predicted"/>
<feature type="domain" description="Fibronectin type-III" evidence="4">
    <location>
        <begin position="153"/>
        <end position="247"/>
    </location>
</feature>
<dbReference type="InterPro" id="IPR036116">
    <property type="entry name" value="FN3_sf"/>
</dbReference>
<dbReference type="SUPFAM" id="SSF49265">
    <property type="entry name" value="Fibronectin type III"/>
    <property type="match status" value="1"/>
</dbReference>
<evidence type="ECO:0000256" key="3">
    <source>
        <dbReference type="SAM" id="SignalP"/>
    </source>
</evidence>
<reference evidence="5" key="1">
    <citation type="submission" date="2017-05" db="UniProtKB">
        <authorList>
            <consortium name="EnsemblMetazoa"/>
        </authorList>
    </citation>
    <scope>IDENTIFICATION</scope>
</reference>
<dbReference type="InterPro" id="IPR013783">
    <property type="entry name" value="Ig-like_fold"/>
</dbReference>
<feature type="region of interest" description="Disordered" evidence="1">
    <location>
        <begin position="596"/>
        <end position="659"/>
    </location>
</feature>
<keyword evidence="2" id="KW-1133">Transmembrane helix</keyword>
<sequence length="659" mass="71430">MEFFTKVLCFLLAVSITSSLRVRPIDSNSPVIILIGSTRDVTSSSCQFIHEPNATYNVSFGSTLNLTVITVNCTAIFLNDSGTIIPASSPSFSQFEPNKSNQTGEISPYIEGLYTISNITLENDKDTIQFFANDRNGGDFVYSGVTTVRVQGPPGPVTDLSCHFFIQDQFHISFTEPYTLLGVKTSYFIEPYDLSEAFTTDNSKVNVTVSNVTSLDKYKAYNITVTSFNAGSIGAASNCTVFIPNATQIAATVVSVIIVNRGNDAIMNLMTILLNTADKPLCPGCYPDTVHMFINFSSGHIKQYEFSVPPGETTFHEKNISVMKNAVLSGDIYYCNVAECVKTKLDKLSTFDLQLVHLKSADNGSVCLECTFTNGSLADGCIVELHVSTDVILKLKTSAKRDNLITTECYAVNTLTSNESYHWEAYAFSLSNGEPFKLSSKPALTGVLTIPIKTSPTTESPTLATSGSPNTESPTSGPSHDYKLIVSIGITIFLLVCAVLAVSVSVYLIVTKKFQLQSCGRSQVQLVPEMAESGLLSSGEPPCQPASYQLRGHLDTILEDCFINEAEVELLPVIEQEAVIENNNVTVSSFVVQHTTHKPRKRPASISLPLSPINNEITLSPHPASQPTTPNVPAPDQFSFGPPGPTRNSSFPQLPFPPS</sequence>
<evidence type="ECO:0000256" key="1">
    <source>
        <dbReference type="SAM" id="MobiDB-lite"/>
    </source>
</evidence>
<keyword evidence="2" id="KW-0812">Transmembrane</keyword>
<dbReference type="AlphaFoldDB" id="A0A1X7V1L1"/>
<dbReference type="InParanoid" id="A0A1X7V1L1"/>
<dbReference type="PROSITE" id="PS50853">
    <property type="entry name" value="FN3"/>
    <property type="match status" value="1"/>
</dbReference>
<protein>
    <recommendedName>
        <fullName evidence="4">Fibronectin type-III domain-containing protein</fullName>
    </recommendedName>
</protein>
<dbReference type="EnsemblMetazoa" id="Aqu2.1.33898_001">
    <property type="protein sequence ID" value="Aqu2.1.33898_001"/>
    <property type="gene ID" value="Aqu2.1.33898"/>
</dbReference>
<dbReference type="InterPro" id="IPR003961">
    <property type="entry name" value="FN3_dom"/>
</dbReference>